<reference evidence="3" key="1">
    <citation type="journal article" date="2019" name="Int. J. Syst. Evol. Microbiol.">
        <title>The Global Catalogue of Microorganisms (GCM) 10K type strain sequencing project: providing services to taxonomists for standard genome sequencing and annotation.</title>
        <authorList>
            <consortium name="The Broad Institute Genomics Platform"/>
            <consortium name="The Broad Institute Genome Sequencing Center for Infectious Disease"/>
            <person name="Wu L."/>
            <person name="Ma J."/>
        </authorList>
    </citation>
    <scope>NUCLEOTIDE SEQUENCE [LARGE SCALE GENOMIC DNA]</scope>
    <source>
        <strain evidence="3">NBRC 103632</strain>
    </source>
</reference>
<organism evidence="2 3">
    <name type="scientific">Sphingobium tyrosinilyticum</name>
    <dbReference type="NCBI Taxonomy" id="2715436"/>
    <lineage>
        <taxon>Bacteria</taxon>
        <taxon>Pseudomonadati</taxon>
        <taxon>Pseudomonadota</taxon>
        <taxon>Alphaproteobacteria</taxon>
        <taxon>Sphingomonadales</taxon>
        <taxon>Sphingomonadaceae</taxon>
        <taxon>Sphingobium</taxon>
    </lineage>
</organism>
<dbReference type="PANTHER" id="PTHR11647:SF1">
    <property type="entry name" value="COLLAPSIN RESPONSE MEDIATOR PROTEIN"/>
    <property type="match status" value="1"/>
</dbReference>
<dbReference type="Pfam" id="PF07969">
    <property type="entry name" value="Amidohydro_3"/>
    <property type="match status" value="2"/>
</dbReference>
<dbReference type="SUPFAM" id="SSF51338">
    <property type="entry name" value="Composite domain of metallo-dependent hydrolases"/>
    <property type="match status" value="1"/>
</dbReference>
<dbReference type="EMBL" id="JBHSFZ010000058">
    <property type="protein sequence ID" value="MFC4595861.1"/>
    <property type="molecule type" value="Genomic_DNA"/>
</dbReference>
<dbReference type="InterPro" id="IPR050378">
    <property type="entry name" value="Metallo-dep_Hydrolases_sf"/>
</dbReference>
<dbReference type="InterPro" id="IPR011059">
    <property type="entry name" value="Metal-dep_hydrolase_composite"/>
</dbReference>
<feature type="domain" description="Amidohydrolase 3" evidence="1">
    <location>
        <begin position="430"/>
        <end position="551"/>
    </location>
</feature>
<name>A0ABV9F555_9SPHN</name>
<gene>
    <name evidence="2" type="ORF">ACFO3E_16995</name>
</gene>
<keyword evidence="3" id="KW-1185">Reference proteome</keyword>
<dbReference type="Gene3D" id="2.30.40.10">
    <property type="entry name" value="Urease, subunit C, domain 1"/>
    <property type="match status" value="2"/>
</dbReference>
<evidence type="ECO:0000259" key="1">
    <source>
        <dbReference type="Pfam" id="PF07969"/>
    </source>
</evidence>
<dbReference type="InterPro" id="IPR032466">
    <property type="entry name" value="Metal_Hydrolase"/>
</dbReference>
<proteinExistence type="predicted"/>
<dbReference type="SUPFAM" id="SSF51556">
    <property type="entry name" value="Metallo-dependent hydrolases"/>
    <property type="match status" value="1"/>
</dbReference>
<evidence type="ECO:0000313" key="3">
    <source>
        <dbReference type="Proteomes" id="UP001595957"/>
    </source>
</evidence>
<accession>A0ABV9F555</accession>
<protein>
    <submittedName>
        <fullName evidence="2">Amidohydrolase family protein</fullName>
    </submittedName>
</protein>
<feature type="domain" description="Amidohydrolase 3" evidence="1">
    <location>
        <begin position="46"/>
        <end position="300"/>
    </location>
</feature>
<dbReference type="Proteomes" id="UP001595957">
    <property type="component" value="Unassembled WGS sequence"/>
</dbReference>
<dbReference type="PANTHER" id="PTHR11647">
    <property type="entry name" value="HYDRANTOINASE/DIHYDROPYRIMIDINASE FAMILY MEMBER"/>
    <property type="match status" value="1"/>
</dbReference>
<evidence type="ECO:0000313" key="2">
    <source>
        <dbReference type="EMBL" id="MFC4595861.1"/>
    </source>
</evidence>
<sequence length="580" mass="64481">MEFHILIKGGTVVDGTGAPPYDADVRVAGGRIIEIGSNLEAARGERVIDATACLVTPGFIETHNHYDGGVWWSPNMEPLPAYGATTSINGNCGFSMAPAPQTEEDRQNVIDIFNFFEDIPEEPMRHIVPWDWRSWSEYKASMQRNVKLPLNFAAFIGHIPLRLTAMGQDAWQRAATQEEIAQMALLLDDALAAGAIGFSSNYLDFDKWDRPLPSQLADDAEFDALLGVLSRYPGATFQVIVDHFMRMTGPDTVERMGRLAKKAGVRMQWAGLPTLKHQQEVGKRSKELHEQFKAEGLDFWTGFHHVSPTSVINFSRSLVFAQNGNPVWQEVINAEGWDAKAAMLNDPVWLQRARKGWDETYSFSFLHDPEALTFKESESGYGPVGITLGAYMKQRGIAHPSDALAEWVFNNGAESVLHKKSWEIDEPVLLELLRDPRSVGNISDAGAHGKMFCGAGDNIGLLTDFVRDRQLLTIEEAVHVMTGKLADFFGLHDRGILKVGKVADVAVFDLSKVEKRPERKIFDVWDGTGGRTYRYTRDPAPMLLTLVNGVPTFDNGEFTGRYPGQFVGPEKEKRVALAAE</sequence>
<dbReference type="InterPro" id="IPR013108">
    <property type="entry name" value="Amidohydro_3"/>
</dbReference>
<comment type="caution">
    <text evidence="2">The sequence shown here is derived from an EMBL/GenBank/DDBJ whole genome shotgun (WGS) entry which is preliminary data.</text>
</comment>
<dbReference type="Gene3D" id="3.20.20.140">
    <property type="entry name" value="Metal-dependent hydrolases"/>
    <property type="match status" value="2"/>
</dbReference>
<dbReference type="RefSeq" id="WP_380806588.1">
    <property type="nucleotide sequence ID" value="NZ_JBHSFZ010000058.1"/>
</dbReference>